<keyword evidence="2" id="KW-0328">Glycosyltransferase</keyword>
<sequence length="440" mass="50574">MKVLCLTAHGPYRAGKVAYDLHSAFKNNGYESKLLTIYDDSDDKDVISIYNTKEWNRLRFRKKIFRKLNKWFGGKNQSPAQKIDRKYQFFELDNTIEYFSTDIILQRLGDYQPDVIIIFFTTQFITAKNIKQLAQKTKATVLWQFLDMAPLTGGCHYAWECEGYKNNCGNCPALYSSDNNDQSAINLRFKQQNVEGYDLRLMIGSKWDELNTKASSLFKSKKLYRTFMSVEPDIFTPSSRQDAHRELSIADDEFVVFFGSVHFGEERKGMDHLLKALHKVEAHFKEQATNKNISLLIAGSTNNFPVHELPFRYRMLGYLKEVDQLAHAYAAADMFICPSIYDSGPVMINQALMTGTPVVSFEMGVALDLVEHYKTGYLAKWADADDLSEGIKYLVNLSEEARAEMRQRCRDKAIRLYAPEAVVANYTAVFEEIKMEKTLS</sequence>
<dbReference type="Proteomes" id="UP000679220">
    <property type="component" value="Unassembled WGS sequence"/>
</dbReference>
<dbReference type="EMBL" id="JAGTAR010000033">
    <property type="protein sequence ID" value="MBR8537489.1"/>
    <property type="molecule type" value="Genomic_DNA"/>
</dbReference>
<protein>
    <submittedName>
        <fullName evidence="2">Glycosyltransferase</fullName>
        <ecNumber evidence="2">2.4.-.-</ecNumber>
    </submittedName>
</protein>
<proteinExistence type="predicted"/>
<keyword evidence="3" id="KW-1185">Reference proteome</keyword>
<evidence type="ECO:0000313" key="2">
    <source>
        <dbReference type="EMBL" id="MBR8537489.1"/>
    </source>
</evidence>
<dbReference type="PANTHER" id="PTHR12526:SF637">
    <property type="entry name" value="GLYCOSYLTRANSFERASE EPSF-RELATED"/>
    <property type="match status" value="1"/>
</dbReference>
<feature type="domain" description="Glycosyl transferase family 1" evidence="1">
    <location>
        <begin position="241"/>
        <end position="410"/>
    </location>
</feature>
<evidence type="ECO:0000259" key="1">
    <source>
        <dbReference type="Pfam" id="PF00534"/>
    </source>
</evidence>
<organism evidence="2 3">
    <name type="scientific">Carboxylicivirga sediminis</name>
    <dbReference type="NCBI Taxonomy" id="2006564"/>
    <lineage>
        <taxon>Bacteria</taxon>
        <taxon>Pseudomonadati</taxon>
        <taxon>Bacteroidota</taxon>
        <taxon>Bacteroidia</taxon>
        <taxon>Marinilabiliales</taxon>
        <taxon>Marinilabiliaceae</taxon>
        <taxon>Carboxylicivirga</taxon>
    </lineage>
</organism>
<dbReference type="Gene3D" id="3.40.50.2000">
    <property type="entry name" value="Glycogen Phosphorylase B"/>
    <property type="match status" value="1"/>
</dbReference>
<keyword evidence="2" id="KW-0808">Transferase</keyword>
<dbReference type="PANTHER" id="PTHR12526">
    <property type="entry name" value="GLYCOSYLTRANSFERASE"/>
    <property type="match status" value="1"/>
</dbReference>
<comment type="caution">
    <text evidence="2">The sequence shown here is derived from an EMBL/GenBank/DDBJ whole genome shotgun (WGS) entry which is preliminary data.</text>
</comment>
<dbReference type="Pfam" id="PF00534">
    <property type="entry name" value="Glycos_transf_1"/>
    <property type="match status" value="1"/>
</dbReference>
<dbReference type="GO" id="GO:0016757">
    <property type="term" value="F:glycosyltransferase activity"/>
    <property type="evidence" value="ECO:0007669"/>
    <property type="project" value="UniProtKB-KW"/>
</dbReference>
<dbReference type="InterPro" id="IPR001296">
    <property type="entry name" value="Glyco_trans_1"/>
</dbReference>
<dbReference type="AlphaFoldDB" id="A0A941F6Q2"/>
<accession>A0A941F6Q2</accession>
<dbReference type="EC" id="2.4.-.-" evidence="2"/>
<evidence type="ECO:0000313" key="3">
    <source>
        <dbReference type="Proteomes" id="UP000679220"/>
    </source>
</evidence>
<dbReference type="RefSeq" id="WP_212192514.1">
    <property type="nucleotide sequence ID" value="NZ_JAGTAR010000033.1"/>
</dbReference>
<dbReference type="SUPFAM" id="SSF53756">
    <property type="entry name" value="UDP-Glycosyltransferase/glycogen phosphorylase"/>
    <property type="match status" value="1"/>
</dbReference>
<reference evidence="2" key="1">
    <citation type="journal article" date="2018" name="Int. J. Syst. Evol. Microbiol.">
        <title>Carboxylicivirga sediminis sp. nov., isolated from coastal sediment.</title>
        <authorList>
            <person name="Wang F.Q."/>
            <person name="Ren L.H."/>
            <person name="Zou R.J."/>
            <person name="Sun Y.Z."/>
            <person name="Liu X.J."/>
            <person name="Jiang F."/>
            <person name="Liu L.J."/>
        </authorList>
    </citation>
    <scope>NUCLEOTIDE SEQUENCE</scope>
    <source>
        <strain evidence="2">JR1</strain>
    </source>
</reference>
<name>A0A941F6Q2_9BACT</name>
<reference evidence="2" key="2">
    <citation type="submission" date="2021-04" db="EMBL/GenBank/DDBJ databases">
        <authorList>
            <person name="Zhang T."/>
            <person name="Zhang Y."/>
            <person name="Lu D."/>
            <person name="Zuo D."/>
            <person name="Du Z."/>
        </authorList>
    </citation>
    <scope>NUCLEOTIDE SEQUENCE</scope>
    <source>
        <strain evidence="2">JR1</strain>
    </source>
</reference>
<gene>
    <name evidence="2" type="ORF">KDU71_18110</name>
</gene>